<dbReference type="PANTHER" id="PTHR43065">
    <property type="entry name" value="SENSOR HISTIDINE KINASE"/>
    <property type="match status" value="1"/>
</dbReference>
<feature type="domain" description="Histidine kinase" evidence="10">
    <location>
        <begin position="377"/>
        <end position="600"/>
    </location>
</feature>
<dbReference type="SMART" id="SM00388">
    <property type="entry name" value="HisKA"/>
    <property type="match status" value="1"/>
</dbReference>
<dbReference type="EC" id="2.7.13.3" evidence="2"/>
<comment type="catalytic activity">
    <reaction evidence="1">
        <text>ATP + protein L-histidine = ADP + protein N-phospho-L-histidine.</text>
        <dbReference type="EC" id="2.7.13.3"/>
    </reaction>
</comment>
<dbReference type="SUPFAM" id="SSF47384">
    <property type="entry name" value="Homodimeric domain of signal transducing histidine kinase"/>
    <property type="match status" value="1"/>
</dbReference>
<keyword evidence="9" id="KW-0472">Membrane</keyword>
<dbReference type="InterPro" id="IPR036890">
    <property type="entry name" value="HATPase_C_sf"/>
</dbReference>
<accession>A0ABS3L9P1</accession>
<dbReference type="CDD" id="cd00075">
    <property type="entry name" value="HATPase"/>
    <property type="match status" value="1"/>
</dbReference>
<keyword evidence="5" id="KW-0547">Nucleotide-binding</keyword>
<dbReference type="PANTHER" id="PTHR43065:SF46">
    <property type="entry name" value="C4-DICARBOXYLATE TRANSPORT SENSOR PROTEIN DCTB"/>
    <property type="match status" value="1"/>
</dbReference>
<dbReference type="Pfam" id="PF02518">
    <property type="entry name" value="HATPase_c"/>
    <property type="match status" value="1"/>
</dbReference>
<evidence type="ECO:0000256" key="3">
    <source>
        <dbReference type="ARBA" id="ARBA00022553"/>
    </source>
</evidence>
<dbReference type="SUPFAM" id="SSF55874">
    <property type="entry name" value="ATPase domain of HSP90 chaperone/DNA topoisomerase II/histidine kinase"/>
    <property type="match status" value="1"/>
</dbReference>
<keyword evidence="7" id="KW-0067">ATP-binding</keyword>
<organism evidence="11 12">
    <name type="scientific">Candidatus Enterococcus moelleringii</name>
    <dbReference type="NCBI Taxonomy" id="2815325"/>
    <lineage>
        <taxon>Bacteria</taxon>
        <taxon>Bacillati</taxon>
        <taxon>Bacillota</taxon>
        <taxon>Bacilli</taxon>
        <taxon>Lactobacillales</taxon>
        <taxon>Enterococcaceae</taxon>
        <taxon>Enterococcus</taxon>
    </lineage>
</organism>
<keyword evidence="6 11" id="KW-0418">Kinase</keyword>
<dbReference type="InterPro" id="IPR004358">
    <property type="entry name" value="Sig_transdc_His_kin-like_C"/>
</dbReference>
<dbReference type="SMART" id="SM00387">
    <property type="entry name" value="HATPase_c"/>
    <property type="match status" value="1"/>
</dbReference>
<dbReference type="PROSITE" id="PS50109">
    <property type="entry name" value="HIS_KIN"/>
    <property type="match status" value="1"/>
</dbReference>
<dbReference type="InterPro" id="IPR005467">
    <property type="entry name" value="His_kinase_dom"/>
</dbReference>
<evidence type="ECO:0000256" key="8">
    <source>
        <dbReference type="ARBA" id="ARBA00023012"/>
    </source>
</evidence>
<dbReference type="Gene3D" id="1.10.287.130">
    <property type="match status" value="1"/>
</dbReference>
<dbReference type="GO" id="GO:0016301">
    <property type="term" value="F:kinase activity"/>
    <property type="evidence" value="ECO:0007669"/>
    <property type="project" value="UniProtKB-KW"/>
</dbReference>
<evidence type="ECO:0000256" key="9">
    <source>
        <dbReference type="SAM" id="Phobius"/>
    </source>
</evidence>
<comment type="caution">
    <text evidence="11">The sequence shown here is derived from an EMBL/GenBank/DDBJ whole genome shotgun (WGS) entry which is preliminary data.</text>
</comment>
<feature type="transmembrane region" description="Helical" evidence="9">
    <location>
        <begin position="309"/>
        <end position="327"/>
    </location>
</feature>
<dbReference type="EMBL" id="JAFREM010000004">
    <property type="protein sequence ID" value="MBO1305164.1"/>
    <property type="molecule type" value="Genomic_DNA"/>
</dbReference>
<evidence type="ECO:0000259" key="10">
    <source>
        <dbReference type="PROSITE" id="PS50109"/>
    </source>
</evidence>
<dbReference type="PRINTS" id="PR00344">
    <property type="entry name" value="BCTRLSENSOR"/>
</dbReference>
<proteinExistence type="predicted"/>
<evidence type="ECO:0000256" key="1">
    <source>
        <dbReference type="ARBA" id="ARBA00000085"/>
    </source>
</evidence>
<dbReference type="Proteomes" id="UP000664601">
    <property type="component" value="Unassembled WGS sequence"/>
</dbReference>
<dbReference type="Pfam" id="PF00512">
    <property type="entry name" value="HisKA"/>
    <property type="match status" value="1"/>
</dbReference>
<keyword evidence="12" id="KW-1185">Reference proteome</keyword>
<keyword evidence="8" id="KW-0902">Two-component regulatory system</keyword>
<evidence type="ECO:0000256" key="6">
    <source>
        <dbReference type="ARBA" id="ARBA00022777"/>
    </source>
</evidence>
<keyword evidence="9" id="KW-1133">Transmembrane helix</keyword>
<keyword evidence="3" id="KW-0597">Phosphoprotein</keyword>
<gene>
    <name evidence="11" type="ORF">JZO70_03255</name>
</gene>
<evidence type="ECO:0000256" key="4">
    <source>
        <dbReference type="ARBA" id="ARBA00022679"/>
    </source>
</evidence>
<evidence type="ECO:0000313" key="11">
    <source>
        <dbReference type="EMBL" id="MBO1305164.1"/>
    </source>
</evidence>
<dbReference type="InterPro" id="IPR003594">
    <property type="entry name" value="HATPase_dom"/>
</dbReference>
<evidence type="ECO:0000256" key="2">
    <source>
        <dbReference type="ARBA" id="ARBA00012438"/>
    </source>
</evidence>
<dbReference type="RefSeq" id="WP_207672097.1">
    <property type="nucleotide sequence ID" value="NZ_JAFREM010000004.1"/>
</dbReference>
<dbReference type="InterPro" id="IPR003661">
    <property type="entry name" value="HisK_dim/P_dom"/>
</dbReference>
<evidence type="ECO:0000313" key="12">
    <source>
        <dbReference type="Proteomes" id="UP000664601"/>
    </source>
</evidence>
<dbReference type="Gene3D" id="3.30.565.10">
    <property type="entry name" value="Histidine kinase-like ATPase, C-terminal domain"/>
    <property type="match status" value="1"/>
</dbReference>
<reference evidence="11 12" key="1">
    <citation type="submission" date="2021-03" db="EMBL/GenBank/DDBJ databases">
        <title>Enterococcal diversity collection.</title>
        <authorList>
            <person name="Gilmore M.S."/>
            <person name="Schwartzman J."/>
            <person name="Van Tyne D."/>
            <person name="Martin M."/>
            <person name="Earl A.M."/>
            <person name="Manson A.L."/>
            <person name="Straub T."/>
            <person name="Salamzade R."/>
            <person name="Saavedra J."/>
            <person name="Lebreton F."/>
            <person name="Prichula J."/>
            <person name="Schaufler K."/>
            <person name="Gaca A."/>
            <person name="Sgardioli B."/>
            <person name="Wagenaar J."/>
            <person name="Strong T."/>
        </authorList>
    </citation>
    <scope>NUCLEOTIDE SEQUENCE [LARGE SCALE GENOMIC DNA]</scope>
    <source>
        <strain evidence="11 12">669A</strain>
    </source>
</reference>
<dbReference type="InterPro" id="IPR036097">
    <property type="entry name" value="HisK_dim/P_sf"/>
</dbReference>
<evidence type="ECO:0000256" key="5">
    <source>
        <dbReference type="ARBA" id="ARBA00022741"/>
    </source>
</evidence>
<protein>
    <recommendedName>
        <fullName evidence="2">histidine kinase</fullName>
        <ecNumber evidence="2">2.7.13.3</ecNumber>
    </recommendedName>
</protein>
<keyword evidence="9" id="KW-0812">Transmembrane</keyword>
<keyword evidence="4" id="KW-0808">Transferase</keyword>
<name>A0ABS3L9P1_9ENTE</name>
<sequence length="605" mass="69185">MNKPSNKWLSISLISILLLTIIGIVVTATTYRNTQRHALKMGSDQLVKINDLAINILKLEIETYSLSLEDYASNVFIDDTPLRLTQTEQLEKSLNKRAAAIDGLFLLDTQGNLLSGMALDDRQLTSQTELPAYIKKDRYFAEALEGNVHQNGDSYFEDSRSYLNLYRPITDNENQAIALLVMPLDLEKLYLSTLSSTEDKFNGYTMIKDQDMKVVMHPSSEQISWSIIEDRQRQYPDFDYTDLERLEKTQLANLEGTMSYYSYWWDQPNPPRVLKLAAYEWINIGEARWVVATNLDFYEQNGNALQESMIILGLLGILLAVIFMMAISMRNYARRNQSYMENLRLLERQKLMDERHSLEKSMLQESKLETIGLLTTSIVHDMNNFLTPMIGNLQLMIDEHKDNEELVTDLQEVYHAAQRGQKLSSNVLRFSKVASNTKEKVNITAAVSEAIETMQILIPRTVKLRFEEHTTGFSYFEKEELHVILYNLLTNAYQARQINTEISVLVKQANEYEVKQFQEHSVVYRDKQFALIQITDNGPGIPKEIEDKIFTPFFTTKTASGGTGLGLFIVSSIVKKNDWPLSVKSSSAGTSFVIAIPLLKEDTDS</sequence>
<evidence type="ECO:0000256" key="7">
    <source>
        <dbReference type="ARBA" id="ARBA00022840"/>
    </source>
</evidence>